<sequence>MRISTAGLYQQGIASLMRRETDVAKTQQQLTTGNKLTRAADDPAGAAQAQRLDHALGRLDEYGTSAGLLQSRLEAQESAMSDATDYLNRARELTVQANSGTISAGDRKIIAAEIRHLRASMLDVANRGDGNGRALFAGQRDGVTPFSDAGGVVTYNGDDGRNRIDVAPDMALADADPGSDIFMRASTGDGAIAGTAAASNTGTGVLQSTHVTDTTAWNGRSLSLQFTAPGAWQVMDGATVVGSGTYTDGDTLNVAGVQTRLTGSPAAGDTFALQPAPRKDVFATLQSLADALEAPATTPREKTALANALGNSLADIATAQEHFLGIRAATGARLASLDQASDDRAESNISLRSTLSGLRDVDMAEASSRLSMQLTAIEAAQKTMVRVQSLSLFDRL</sequence>
<comment type="similarity">
    <text evidence="3">Belongs to the bacterial flagellin family.</text>
</comment>
<evidence type="ECO:0000259" key="6">
    <source>
        <dbReference type="Pfam" id="PF00669"/>
    </source>
</evidence>
<keyword evidence="8" id="KW-0282">Flagellum</keyword>
<dbReference type="GO" id="GO:0071973">
    <property type="term" value="P:bacterial-type flagellum-dependent cell motility"/>
    <property type="evidence" value="ECO:0007669"/>
    <property type="project" value="InterPro"/>
</dbReference>
<keyword evidence="8" id="KW-0969">Cilium</keyword>
<evidence type="ECO:0000259" key="7">
    <source>
        <dbReference type="Pfam" id="PF00700"/>
    </source>
</evidence>
<evidence type="ECO:0000313" key="8">
    <source>
        <dbReference type="EMBL" id="TZF87304.1"/>
    </source>
</evidence>
<evidence type="ECO:0000256" key="5">
    <source>
        <dbReference type="ARBA" id="ARBA00023143"/>
    </source>
</evidence>
<dbReference type="InterPro" id="IPR013384">
    <property type="entry name" value="Flagell_FlgL"/>
</dbReference>
<dbReference type="NCBIfam" id="TIGR02550">
    <property type="entry name" value="flagell_flgL"/>
    <property type="match status" value="1"/>
</dbReference>
<protein>
    <submittedName>
        <fullName evidence="8">Flagellar hook-associated protein 3</fullName>
    </submittedName>
</protein>
<dbReference type="OrthoDB" id="9768249at2"/>
<keyword evidence="8" id="KW-0966">Cell projection</keyword>
<organism evidence="8 9">
    <name type="scientific">Cognatilysobacter lacus</name>
    <dbReference type="NCBI Taxonomy" id="1643323"/>
    <lineage>
        <taxon>Bacteria</taxon>
        <taxon>Pseudomonadati</taxon>
        <taxon>Pseudomonadota</taxon>
        <taxon>Gammaproteobacteria</taxon>
        <taxon>Lysobacterales</taxon>
        <taxon>Lysobacteraceae</taxon>
        <taxon>Cognatilysobacter</taxon>
    </lineage>
</organism>
<dbReference type="EMBL" id="VTRV01000140">
    <property type="protein sequence ID" value="TZF87304.1"/>
    <property type="molecule type" value="Genomic_DNA"/>
</dbReference>
<dbReference type="AlphaFoldDB" id="A0A5D8Z3L0"/>
<gene>
    <name evidence="8" type="primary">flgL</name>
    <name evidence="8" type="ORF">FW784_11280</name>
</gene>
<keyword evidence="5" id="KW-0975">Bacterial flagellum</keyword>
<reference evidence="8 9" key="1">
    <citation type="submission" date="2019-08" db="EMBL/GenBank/DDBJ databases">
        <title>Draft genome sequence of Lysobacter sp. UKS-15.</title>
        <authorList>
            <person name="Im W.-T."/>
        </authorList>
    </citation>
    <scope>NUCLEOTIDE SEQUENCE [LARGE SCALE GENOMIC DNA]</scope>
    <source>
        <strain evidence="8 9">UKS-15</strain>
    </source>
</reference>
<dbReference type="Pfam" id="PF00700">
    <property type="entry name" value="Flagellin_C"/>
    <property type="match status" value="1"/>
</dbReference>
<dbReference type="Gene3D" id="1.20.1330.10">
    <property type="entry name" value="f41 fragment of flagellin, N-terminal domain"/>
    <property type="match status" value="1"/>
</dbReference>
<keyword evidence="9" id="KW-1185">Reference proteome</keyword>
<dbReference type="GO" id="GO:0009424">
    <property type="term" value="C:bacterial-type flagellum hook"/>
    <property type="evidence" value="ECO:0007669"/>
    <property type="project" value="InterPro"/>
</dbReference>
<evidence type="ECO:0000256" key="2">
    <source>
        <dbReference type="ARBA" id="ARBA00004613"/>
    </source>
</evidence>
<dbReference type="PANTHER" id="PTHR42792">
    <property type="entry name" value="FLAGELLIN"/>
    <property type="match status" value="1"/>
</dbReference>
<dbReference type="InterPro" id="IPR046358">
    <property type="entry name" value="Flagellin_C"/>
</dbReference>
<comment type="subcellular location">
    <subcellularLocation>
        <location evidence="1">Bacterial flagellum</location>
    </subcellularLocation>
    <subcellularLocation>
        <location evidence="2">Secreted</location>
    </subcellularLocation>
</comment>
<comment type="caution">
    <text evidence="8">The sequence shown here is derived from an EMBL/GenBank/DDBJ whole genome shotgun (WGS) entry which is preliminary data.</text>
</comment>
<dbReference type="Proteomes" id="UP000323164">
    <property type="component" value="Unassembled WGS sequence"/>
</dbReference>
<dbReference type="PANTHER" id="PTHR42792:SF1">
    <property type="entry name" value="FLAGELLAR HOOK-ASSOCIATED PROTEIN 3"/>
    <property type="match status" value="1"/>
</dbReference>
<dbReference type="GO" id="GO:0005576">
    <property type="term" value="C:extracellular region"/>
    <property type="evidence" value="ECO:0007669"/>
    <property type="project" value="UniProtKB-SubCell"/>
</dbReference>
<name>A0A5D8Z3L0_9GAMM</name>
<dbReference type="InterPro" id="IPR001492">
    <property type="entry name" value="Flagellin"/>
</dbReference>
<proteinExistence type="inferred from homology"/>
<feature type="domain" description="Flagellin C-terminal" evidence="7">
    <location>
        <begin position="325"/>
        <end position="391"/>
    </location>
</feature>
<dbReference type="RefSeq" id="WP_149353442.1">
    <property type="nucleotide sequence ID" value="NZ_VTRV01000140.1"/>
</dbReference>
<evidence type="ECO:0000313" key="9">
    <source>
        <dbReference type="Proteomes" id="UP000323164"/>
    </source>
</evidence>
<evidence type="ECO:0000256" key="1">
    <source>
        <dbReference type="ARBA" id="ARBA00004365"/>
    </source>
</evidence>
<dbReference type="SUPFAM" id="SSF64518">
    <property type="entry name" value="Phase 1 flagellin"/>
    <property type="match status" value="1"/>
</dbReference>
<evidence type="ECO:0000256" key="4">
    <source>
        <dbReference type="ARBA" id="ARBA00022525"/>
    </source>
</evidence>
<evidence type="ECO:0000256" key="3">
    <source>
        <dbReference type="ARBA" id="ARBA00005709"/>
    </source>
</evidence>
<accession>A0A5D8Z3L0</accession>
<dbReference type="Pfam" id="PF00669">
    <property type="entry name" value="Flagellin_N"/>
    <property type="match status" value="1"/>
</dbReference>
<dbReference type="PRINTS" id="PR00207">
    <property type="entry name" value="FLAGELLIN"/>
</dbReference>
<dbReference type="InterPro" id="IPR001029">
    <property type="entry name" value="Flagellin_N"/>
</dbReference>
<dbReference type="GO" id="GO:0005198">
    <property type="term" value="F:structural molecule activity"/>
    <property type="evidence" value="ECO:0007669"/>
    <property type="project" value="InterPro"/>
</dbReference>
<keyword evidence="4" id="KW-0964">Secreted</keyword>
<feature type="domain" description="Flagellin N-terminal" evidence="6">
    <location>
        <begin position="3"/>
        <end position="139"/>
    </location>
</feature>